<organism evidence="1 2">
    <name type="scientific">Oleoguttula mirabilis</name>
    <dbReference type="NCBI Taxonomy" id="1507867"/>
    <lineage>
        <taxon>Eukaryota</taxon>
        <taxon>Fungi</taxon>
        <taxon>Dikarya</taxon>
        <taxon>Ascomycota</taxon>
        <taxon>Pezizomycotina</taxon>
        <taxon>Dothideomycetes</taxon>
        <taxon>Dothideomycetidae</taxon>
        <taxon>Mycosphaerellales</taxon>
        <taxon>Teratosphaeriaceae</taxon>
        <taxon>Oleoguttula</taxon>
    </lineage>
</organism>
<sequence length="232" mass="26685">MGSRSLLLDLPPELRNSVYEYLAYSVKSVDVRRGRVAQAPLARASRQLMTEYGTVFEREGAANAAVIYADVFDFDFRALVTFLNKLPAPAIHTRERQRELVVDIVLTAPGSGDAALLTRWALRCERLDEQDDPKRHVLRTYNINIEGSQHDSKSLRAIDERLRPDIFERRMQKERFLLMDDGYDILSMVRQEVWHQQDMEEERRRIFASKRKGFEAAEGGALTGATGTKNRR</sequence>
<reference evidence="1 2" key="1">
    <citation type="submission" date="2021-11" db="EMBL/GenBank/DDBJ databases">
        <title>Black yeast isolated from Biological Soil Crust.</title>
        <authorList>
            <person name="Kurbessoian T."/>
        </authorList>
    </citation>
    <scope>NUCLEOTIDE SEQUENCE [LARGE SCALE GENOMIC DNA]</scope>
    <source>
        <strain evidence="1 2">CCFEE 5522</strain>
    </source>
</reference>
<evidence type="ECO:0000313" key="2">
    <source>
        <dbReference type="Proteomes" id="UP001324427"/>
    </source>
</evidence>
<evidence type="ECO:0000313" key="1">
    <source>
        <dbReference type="EMBL" id="KAK4546851.1"/>
    </source>
</evidence>
<dbReference type="AlphaFoldDB" id="A0AAV9JN83"/>
<protein>
    <submittedName>
        <fullName evidence="1">Uncharacterized protein</fullName>
    </submittedName>
</protein>
<keyword evidence="2" id="KW-1185">Reference proteome</keyword>
<proteinExistence type="predicted"/>
<name>A0AAV9JN83_9PEZI</name>
<accession>A0AAV9JN83</accession>
<gene>
    <name evidence="1" type="ORF">LTR36_001583</name>
</gene>
<dbReference type="EMBL" id="JAVFHQ010000013">
    <property type="protein sequence ID" value="KAK4546851.1"/>
    <property type="molecule type" value="Genomic_DNA"/>
</dbReference>
<dbReference type="Proteomes" id="UP001324427">
    <property type="component" value="Unassembled WGS sequence"/>
</dbReference>
<comment type="caution">
    <text evidence="1">The sequence shown here is derived from an EMBL/GenBank/DDBJ whole genome shotgun (WGS) entry which is preliminary data.</text>
</comment>